<sequence length="982" mass="111908">MSSCTYVSPVKGDAKVNLDHLIISVKCRTGEKTDHALNEFLSKKGRKSKVRAPEDYDYGMFRDTLGERRKIDNRAALYPSLLELVHVTNEASFYRCLTQIQKGEVPISRSPIYGLPFVEFWTIPEPDNGSKPKGTAHVKDAVPKVEDDKRPTQPKPSGKPPNVKEDDKNKNIIDLTQPDDEQDKVIIDLTQESDDDQPQGQGLGLDDDEELYDEGPSLLDRLAPRENPVADEDWKRVCEFFRCPVDAENIPVPGLLLPLLPYQAFAIWRAFIQVAEKKIPSFIIGDAPGLGKTGMSLAMAVIFAMLHARYQEVRDERQRNSQPRSHLGVSQSGQCPSQRTRRPGIICPCVTSGLSYQLVNCIEDFPSLFCVPPILISQWCNEAEKWIDRSLDSPARGINVFINQTLPGKARMSSNNIERIRGILRVEGQGRSRSYRLEAQRGSSSNIIIVSRHATNQLLDRFKVPKDAQRRRTSRAAQETMNSLGCGFIFFDEYHGYKGSRTRTTQPFEMLNTIRSLVRRVMAIGLSASVTKGPDMWRPFVQHHFSSREVGQLQGLNNPEGLEKYQIHYAYLVNNLGRQQVDNQAREERNVRQGELLDFANVFMPQFMLARTRTSNFRGQRIGSRYAPMRMKRLDMLPGETQANFRTLAGRVQSYLNQQFEDAVRKWEQDGRQGQRPDRRSLVNDRVQQISNNPNRNDEFSVISRASCFPYIATLYARSLIERRSLLVDNIQDIAKGISQQLNPDQLSIEAVGRSIAAVNDLLSQSPFSTYRGELRDWSPKILWIELYIRNLLRILRTRPDSQNVLDKYGPAPPDGTNARHALILSQAPIAAFLTFMILWHTFQEDIAQGNIVFIYGHSGIEPRQRSRYTAFLQQSCQNDNRVKVLISTTDIFGEGHNLQRVNSVILTEVPGSYETQKQAFGRADRQGQMMTPILYQLYDDLNLAERVKMARNRNRRRILQGADEVAEQLDIEEFFNDNSII</sequence>
<accession>A0A553HM51</accession>
<protein>
    <recommendedName>
        <fullName evidence="2">Helicase C-terminal domain-containing protein</fullName>
    </recommendedName>
</protein>
<feature type="compositionally biased region" description="Polar residues" evidence="1">
    <location>
        <begin position="320"/>
        <end position="338"/>
    </location>
</feature>
<dbReference type="EMBL" id="VFLP01000075">
    <property type="protein sequence ID" value="TRX89032.1"/>
    <property type="molecule type" value="Genomic_DNA"/>
</dbReference>
<name>A0A553HM51_9PEZI</name>
<dbReference type="InterPro" id="IPR027417">
    <property type="entry name" value="P-loop_NTPase"/>
</dbReference>
<feature type="region of interest" description="Disordered" evidence="1">
    <location>
        <begin position="126"/>
        <end position="177"/>
    </location>
</feature>
<feature type="compositionally biased region" description="Basic and acidic residues" evidence="1">
    <location>
        <begin position="137"/>
        <end position="151"/>
    </location>
</feature>
<gene>
    <name evidence="3" type="ORF">FHL15_010051</name>
</gene>
<dbReference type="PROSITE" id="PS51194">
    <property type="entry name" value="HELICASE_CTER"/>
    <property type="match status" value="1"/>
</dbReference>
<comment type="caution">
    <text evidence="3">The sequence shown here is derived from an EMBL/GenBank/DDBJ whole genome shotgun (WGS) entry which is preliminary data.</text>
</comment>
<evidence type="ECO:0000259" key="2">
    <source>
        <dbReference type="PROSITE" id="PS51194"/>
    </source>
</evidence>
<evidence type="ECO:0000256" key="1">
    <source>
        <dbReference type="SAM" id="MobiDB-lite"/>
    </source>
</evidence>
<dbReference type="STRING" id="2512241.A0A553HM51"/>
<dbReference type="Proteomes" id="UP000319160">
    <property type="component" value="Unassembled WGS sequence"/>
</dbReference>
<dbReference type="OrthoDB" id="4161342at2759"/>
<keyword evidence="4" id="KW-1185">Reference proteome</keyword>
<feature type="domain" description="Helicase C-terminal" evidence="2">
    <location>
        <begin position="788"/>
        <end position="974"/>
    </location>
</feature>
<feature type="region of interest" description="Disordered" evidence="1">
    <location>
        <begin position="314"/>
        <end position="339"/>
    </location>
</feature>
<proteinExistence type="predicted"/>
<organism evidence="3 4">
    <name type="scientific">Xylaria flabelliformis</name>
    <dbReference type="NCBI Taxonomy" id="2512241"/>
    <lineage>
        <taxon>Eukaryota</taxon>
        <taxon>Fungi</taxon>
        <taxon>Dikarya</taxon>
        <taxon>Ascomycota</taxon>
        <taxon>Pezizomycotina</taxon>
        <taxon>Sordariomycetes</taxon>
        <taxon>Xylariomycetidae</taxon>
        <taxon>Xylariales</taxon>
        <taxon>Xylariaceae</taxon>
        <taxon>Xylaria</taxon>
    </lineage>
</organism>
<dbReference type="SMART" id="SM00490">
    <property type="entry name" value="HELICc"/>
    <property type="match status" value="1"/>
</dbReference>
<dbReference type="Gene3D" id="3.40.50.300">
    <property type="entry name" value="P-loop containing nucleotide triphosphate hydrolases"/>
    <property type="match status" value="2"/>
</dbReference>
<dbReference type="SMART" id="SM00487">
    <property type="entry name" value="DEXDc"/>
    <property type="match status" value="1"/>
</dbReference>
<feature type="compositionally biased region" description="Basic and acidic residues" evidence="1">
    <location>
        <begin position="162"/>
        <end position="171"/>
    </location>
</feature>
<evidence type="ECO:0000313" key="4">
    <source>
        <dbReference type="Proteomes" id="UP000319160"/>
    </source>
</evidence>
<dbReference type="Pfam" id="PF00271">
    <property type="entry name" value="Helicase_C"/>
    <property type="match status" value="1"/>
</dbReference>
<feature type="region of interest" description="Disordered" evidence="1">
    <location>
        <begin position="190"/>
        <end position="211"/>
    </location>
</feature>
<evidence type="ECO:0000313" key="3">
    <source>
        <dbReference type="EMBL" id="TRX89032.1"/>
    </source>
</evidence>
<dbReference type="SUPFAM" id="SSF52540">
    <property type="entry name" value="P-loop containing nucleoside triphosphate hydrolases"/>
    <property type="match status" value="2"/>
</dbReference>
<reference evidence="4" key="1">
    <citation type="submission" date="2019-06" db="EMBL/GenBank/DDBJ databases">
        <title>Draft genome sequence of the griseofulvin-producing fungus Xylaria cubensis strain G536.</title>
        <authorList>
            <person name="Mead M.E."/>
            <person name="Raja H.A."/>
            <person name="Steenwyk J.L."/>
            <person name="Knowles S.L."/>
            <person name="Oberlies N.H."/>
            <person name="Rokas A."/>
        </authorList>
    </citation>
    <scope>NUCLEOTIDE SEQUENCE [LARGE SCALE GENOMIC DNA]</scope>
    <source>
        <strain evidence="4">G536</strain>
    </source>
</reference>
<dbReference type="InterPro" id="IPR014001">
    <property type="entry name" value="Helicase_ATP-bd"/>
</dbReference>
<dbReference type="InterPro" id="IPR001650">
    <property type="entry name" value="Helicase_C-like"/>
</dbReference>
<dbReference type="AlphaFoldDB" id="A0A553HM51"/>